<proteinExistence type="predicted"/>
<protein>
    <submittedName>
        <fullName evidence="2">Uncharacterized protein</fullName>
    </submittedName>
</protein>
<feature type="transmembrane region" description="Helical" evidence="1">
    <location>
        <begin position="30"/>
        <end position="46"/>
    </location>
</feature>
<evidence type="ECO:0000256" key="1">
    <source>
        <dbReference type="SAM" id="Phobius"/>
    </source>
</evidence>
<evidence type="ECO:0000313" key="3">
    <source>
        <dbReference type="Proteomes" id="UP000059542"/>
    </source>
</evidence>
<keyword evidence="1" id="KW-0472">Membrane</keyword>
<organism evidence="2 3">
    <name type="scientific">Hymenobacter sedentarius</name>
    <dbReference type="NCBI Taxonomy" id="1411621"/>
    <lineage>
        <taxon>Bacteria</taxon>
        <taxon>Pseudomonadati</taxon>
        <taxon>Bacteroidota</taxon>
        <taxon>Cytophagia</taxon>
        <taxon>Cytophagales</taxon>
        <taxon>Hymenobacteraceae</taxon>
        <taxon>Hymenobacter</taxon>
    </lineage>
</organism>
<reference evidence="2 3" key="1">
    <citation type="submission" date="2015-12" db="EMBL/GenBank/DDBJ databases">
        <authorList>
            <person name="Shamseldin A."/>
            <person name="Moawad H."/>
            <person name="Abd El-Rahim W.M."/>
            <person name="Sadowsky M.J."/>
        </authorList>
    </citation>
    <scope>NUCLEOTIDE SEQUENCE [LARGE SCALE GENOMIC DNA]</scope>
    <source>
        <strain evidence="2 3">DG5B</strain>
    </source>
</reference>
<keyword evidence="1" id="KW-1133">Transmembrane helix</keyword>
<name>A0A0U4C192_9BACT</name>
<dbReference type="AlphaFoldDB" id="A0A0U4C192"/>
<accession>A0A0U4C192</accession>
<feature type="transmembrane region" description="Helical" evidence="1">
    <location>
        <begin position="58"/>
        <end position="78"/>
    </location>
</feature>
<dbReference type="EMBL" id="CP013909">
    <property type="protein sequence ID" value="ALW84786.1"/>
    <property type="molecule type" value="Genomic_DNA"/>
</dbReference>
<evidence type="ECO:0000313" key="2">
    <source>
        <dbReference type="EMBL" id="ALW84786.1"/>
    </source>
</evidence>
<keyword evidence="1" id="KW-0812">Transmembrane</keyword>
<dbReference type="STRING" id="1411621.AUC43_06620"/>
<gene>
    <name evidence="2" type="ORF">AUC43_06620</name>
</gene>
<dbReference type="KEGG" id="hyg:AUC43_06620"/>
<keyword evidence="3" id="KW-1185">Reference proteome</keyword>
<sequence length="79" mass="8761">MSKLLIGFCCFFLSMMVVVGFVNSWISGLLKLAVTGIAVLLLLRLLRKEMDWQTKVFGAIGFTFLACILSIGADFVLLR</sequence>
<dbReference type="Proteomes" id="UP000059542">
    <property type="component" value="Chromosome"/>
</dbReference>